<dbReference type="GeneID" id="124294193"/>
<evidence type="ECO:0000259" key="1">
    <source>
        <dbReference type="Pfam" id="PF15749"/>
    </source>
</evidence>
<evidence type="ECO:0000313" key="2">
    <source>
        <dbReference type="Proteomes" id="UP000829291"/>
    </source>
</evidence>
<sequence>MVQELNVLQCYSCKMFQVHIVKKAKKWQCKICNEMQSIQHVYYKGSGQDCRLQVQHLNLMKNTENRRKFDMSDVSSETEVKEKLMTERPTPHSKWTKYLVETAEKPCETDLTNDNETLIGNDLDDEEQVVSFLFANNKMKTSISTRSQDRNTNFSILRNRTENNENEELLEGSIALSANTYIRNETNGNIELTDHFKPVSLIEQSASGSQNYFGLNETSNIPQTHAKRKFCPQNGIHDEYESRNENKIGLNFRLPQPADMTFKRLKMADDVPFQKGNLRNVVEPPSSKCKEIFEKSVKNNSIIKKDKLLLKERNCSLNANQPQVPKYGIKKKSFFETNSDDFDDILDF</sequence>
<organism evidence="2 3">
    <name type="scientific">Neodiprion lecontei</name>
    <name type="common">Redheaded pine sawfly</name>
    <dbReference type="NCBI Taxonomy" id="441921"/>
    <lineage>
        <taxon>Eukaryota</taxon>
        <taxon>Metazoa</taxon>
        <taxon>Ecdysozoa</taxon>
        <taxon>Arthropoda</taxon>
        <taxon>Hexapoda</taxon>
        <taxon>Insecta</taxon>
        <taxon>Pterygota</taxon>
        <taxon>Neoptera</taxon>
        <taxon>Endopterygota</taxon>
        <taxon>Hymenoptera</taxon>
        <taxon>Tenthredinoidea</taxon>
        <taxon>Diprionidae</taxon>
        <taxon>Diprioninae</taxon>
        <taxon>Neodiprion</taxon>
    </lineage>
</organism>
<feature type="domain" description="MRN complex-interacting protein N-terminal" evidence="1">
    <location>
        <begin position="7"/>
        <end position="81"/>
    </location>
</feature>
<dbReference type="PANTHER" id="PTHR15863">
    <property type="entry name" value="MRN COMPLEX-INTERACTING PROTEIN"/>
    <property type="match status" value="1"/>
</dbReference>
<dbReference type="PANTHER" id="PTHR15863:SF2">
    <property type="entry name" value="MRN COMPLEX-INTERACTING PROTEIN"/>
    <property type="match status" value="1"/>
</dbReference>
<evidence type="ECO:0000313" key="3">
    <source>
        <dbReference type="RefSeq" id="XP_046594564.1"/>
    </source>
</evidence>
<accession>A0ABM3G2S0</accession>
<dbReference type="RefSeq" id="XP_046594564.1">
    <property type="nucleotide sequence ID" value="XM_046738608.1"/>
</dbReference>
<protein>
    <submittedName>
        <fullName evidence="3">Uncharacterized protein LOC124294193</fullName>
    </submittedName>
</protein>
<name>A0ABM3G2S0_NEOLC</name>
<reference evidence="3" key="1">
    <citation type="submission" date="2025-08" db="UniProtKB">
        <authorList>
            <consortium name="RefSeq"/>
        </authorList>
    </citation>
    <scope>IDENTIFICATION</scope>
    <source>
        <tissue evidence="3">Thorax and Abdomen</tissue>
    </source>
</reference>
<gene>
    <name evidence="3" type="primary">LOC124294193</name>
</gene>
<dbReference type="InterPro" id="IPR032739">
    <property type="entry name" value="MRNIP"/>
</dbReference>
<proteinExistence type="predicted"/>
<dbReference type="InterPro" id="IPR049472">
    <property type="entry name" value="MRNIP_N"/>
</dbReference>
<dbReference type="Proteomes" id="UP000829291">
    <property type="component" value="Chromosome 4"/>
</dbReference>
<dbReference type="Pfam" id="PF15749">
    <property type="entry name" value="MRNIP"/>
    <property type="match status" value="1"/>
</dbReference>
<keyword evidence="2" id="KW-1185">Reference proteome</keyword>